<dbReference type="GO" id="GO:0006351">
    <property type="term" value="P:DNA-templated transcription"/>
    <property type="evidence" value="ECO:0007669"/>
    <property type="project" value="TreeGrafter"/>
</dbReference>
<dbReference type="InterPro" id="IPR007337">
    <property type="entry name" value="RelB/DinJ"/>
</dbReference>
<comment type="similarity">
    <text evidence="1">Belongs to the RelB/DinJ antitoxin family.</text>
</comment>
<keyword evidence="2" id="KW-1277">Toxin-antitoxin system</keyword>
<dbReference type="Gene3D" id="1.10.1220.10">
    <property type="entry name" value="Met repressor-like"/>
    <property type="match status" value="1"/>
</dbReference>
<dbReference type="GO" id="GO:0006355">
    <property type="term" value="P:regulation of DNA-templated transcription"/>
    <property type="evidence" value="ECO:0007669"/>
    <property type="project" value="InterPro"/>
</dbReference>
<dbReference type="PANTHER" id="PTHR38781:SF1">
    <property type="entry name" value="ANTITOXIN DINJ-RELATED"/>
    <property type="match status" value="1"/>
</dbReference>
<dbReference type="Proteomes" id="UP000438093">
    <property type="component" value="Unassembled WGS sequence"/>
</dbReference>
<dbReference type="Pfam" id="PF04221">
    <property type="entry name" value="RelB"/>
    <property type="match status" value="1"/>
</dbReference>
<reference evidence="4" key="1">
    <citation type="submission" date="2019-08" db="EMBL/GenBank/DDBJ databases">
        <title>Arthrobacter sp. nov., isolated from plateau pika and Tibetan wild ass.</title>
        <authorList>
            <person name="Ge Y."/>
        </authorList>
    </citation>
    <scope>NUCLEOTIDE SEQUENCE [LARGE SCALE GENOMIC DNA]</scope>
    <source>
        <strain evidence="4">HF-4214</strain>
    </source>
</reference>
<dbReference type="PANTHER" id="PTHR38781">
    <property type="entry name" value="ANTITOXIN DINJ-RELATED"/>
    <property type="match status" value="1"/>
</dbReference>
<dbReference type="AlphaFoldDB" id="A0A6N7RSE4"/>
<gene>
    <name evidence="3" type="ORF">GJG86_15845</name>
</gene>
<accession>A0A6N7RSE4</accession>
<protein>
    <submittedName>
        <fullName evidence="3">Type II toxin-antitoxin system RelB/DinJ family antitoxin</fullName>
    </submittedName>
</protein>
<evidence type="ECO:0000256" key="2">
    <source>
        <dbReference type="ARBA" id="ARBA00022649"/>
    </source>
</evidence>
<comment type="caution">
    <text evidence="3">The sequence shown here is derived from an EMBL/GenBank/DDBJ whole genome shotgun (WGS) entry which is preliminary data.</text>
</comment>
<dbReference type="NCBIfam" id="TIGR02384">
    <property type="entry name" value="RelB_DinJ"/>
    <property type="match status" value="1"/>
</dbReference>
<evidence type="ECO:0000313" key="4">
    <source>
        <dbReference type="Proteomes" id="UP000438093"/>
    </source>
</evidence>
<name>A0A6N7RSE4_9ACTN</name>
<evidence type="ECO:0000256" key="1">
    <source>
        <dbReference type="ARBA" id="ARBA00010562"/>
    </source>
</evidence>
<dbReference type="InterPro" id="IPR013321">
    <property type="entry name" value="Arc_rbn_hlx_hlx"/>
</dbReference>
<sequence length="59" mass="6542">MANTPVTNMRIDPELKEEASQVLEALGLNLTTAVTMFLKEVVRVQGLPLAMRLGKEEED</sequence>
<proteinExistence type="inferred from homology"/>
<evidence type="ECO:0000313" key="3">
    <source>
        <dbReference type="EMBL" id="MRX83952.1"/>
    </source>
</evidence>
<dbReference type="EMBL" id="VTFY01000018">
    <property type="protein sequence ID" value="MRX83952.1"/>
    <property type="molecule type" value="Genomic_DNA"/>
</dbReference>
<organism evidence="3 4">
    <name type="scientific">Eggerthella guodeyinii</name>
    <dbReference type="NCBI Taxonomy" id="2690837"/>
    <lineage>
        <taxon>Bacteria</taxon>
        <taxon>Bacillati</taxon>
        <taxon>Actinomycetota</taxon>
        <taxon>Coriobacteriia</taxon>
        <taxon>Eggerthellales</taxon>
        <taxon>Eggerthellaceae</taxon>
        <taxon>Eggerthella</taxon>
    </lineage>
</organism>
<keyword evidence="4" id="KW-1185">Reference proteome</keyword>